<evidence type="ECO:0000313" key="3">
    <source>
        <dbReference type="EMBL" id="EFX62807.1"/>
    </source>
</evidence>
<evidence type="ECO:0000256" key="1">
    <source>
        <dbReference type="SAM" id="Coils"/>
    </source>
</evidence>
<feature type="coiled-coil region" evidence="1">
    <location>
        <begin position="101"/>
        <end position="128"/>
    </location>
</feature>
<dbReference type="PhylomeDB" id="E9HZM3"/>
<accession>E9HZM3</accession>
<keyword evidence="4" id="KW-1185">Reference proteome</keyword>
<dbReference type="PANTHER" id="PTHR33223:SF6">
    <property type="entry name" value="CCHC-TYPE DOMAIN-CONTAINING PROTEIN"/>
    <property type="match status" value="1"/>
</dbReference>
<protein>
    <recommendedName>
        <fullName evidence="2">Retrotransposon gag domain-containing protein</fullName>
    </recommendedName>
</protein>
<keyword evidence="1" id="KW-0175">Coiled coil</keyword>
<gene>
    <name evidence="3" type="ORF">DAPPUDRAFT_336405</name>
</gene>
<reference evidence="3 4" key="1">
    <citation type="journal article" date="2011" name="Science">
        <title>The ecoresponsive genome of Daphnia pulex.</title>
        <authorList>
            <person name="Colbourne J.K."/>
            <person name="Pfrender M.E."/>
            <person name="Gilbert D."/>
            <person name="Thomas W.K."/>
            <person name="Tucker A."/>
            <person name="Oakley T.H."/>
            <person name="Tokishita S."/>
            <person name="Aerts A."/>
            <person name="Arnold G.J."/>
            <person name="Basu M.K."/>
            <person name="Bauer D.J."/>
            <person name="Caceres C.E."/>
            <person name="Carmel L."/>
            <person name="Casola C."/>
            <person name="Choi J.H."/>
            <person name="Detter J.C."/>
            <person name="Dong Q."/>
            <person name="Dusheyko S."/>
            <person name="Eads B.D."/>
            <person name="Frohlich T."/>
            <person name="Geiler-Samerotte K.A."/>
            <person name="Gerlach D."/>
            <person name="Hatcher P."/>
            <person name="Jogdeo S."/>
            <person name="Krijgsveld J."/>
            <person name="Kriventseva E.V."/>
            <person name="Kultz D."/>
            <person name="Laforsch C."/>
            <person name="Lindquist E."/>
            <person name="Lopez J."/>
            <person name="Manak J.R."/>
            <person name="Muller J."/>
            <person name="Pangilinan J."/>
            <person name="Patwardhan R.P."/>
            <person name="Pitluck S."/>
            <person name="Pritham E.J."/>
            <person name="Rechtsteiner A."/>
            <person name="Rho M."/>
            <person name="Rogozin I.B."/>
            <person name="Sakarya O."/>
            <person name="Salamov A."/>
            <person name="Schaack S."/>
            <person name="Shapiro H."/>
            <person name="Shiga Y."/>
            <person name="Skalitzky C."/>
            <person name="Smith Z."/>
            <person name="Souvorov A."/>
            <person name="Sung W."/>
            <person name="Tang Z."/>
            <person name="Tsuchiya D."/>
            <person name="Tu H."/>
            <person name="Vos H."/>
            <person name="Wang M."/>
            <person name="Wolf Y.I."/>
            <person name="Yamagata H."/>
            <person name="Yamada T."/>
            <person name="Ye Y."/>
            <person name="Shaw J.R."/>
            <person name="Andrews J."/>
            <person name="Crease T.J."/>
            <person name="Tang H."/>
            <person name="Lucas S.M."/>
            <person name="Robertson H.M."/>
            <person name="Bork P."/>
            <person name="Koonin E.V."/>
            <person name="Zdobnov E.M."/>
            <person name="Grigoriev I.V."/>
            <person name="Lynch M."/>
            <person name="Boore J.L."/>
        </authorList>
    </citation>
    <scope>NUCLEOTIDE SEQUENCE [LARGE SCALE GENOMIC DNA]</scope>
</reference>
<dbReference type="InParanoid" id="E9HZM3"/>
<evidence type="ECO:0000259" key="2">
    <source>
        <dbReference type="Pfam" id="PF03732"/>
    </source>
</evidence>
<evidence type="ECO:0000313" key="4">
    <source>
        <dbReference type="Proteomes" id="UP000000305"/>
    </source>
</evidence>
<name>E9HZM3_DAPPU</name>
<dbReference type="Pfam" id="PF03732">
    <property type="entry name" value="Retrotrans_gag"/>
    <property type="match status" value="1"/>
</dbReference>
<dbReference type="KEGG" id="dpx:DAPPUDRAFT_336405"/>
<dbReference type="EMBL" id="GL733373">
    <property type="protein sequence ID" value="EFX62807.1"/>
    <property type="molecule type" value="Genomic_DNA"/>
</dbReference>
<feature type="domain" description="Retrotransposon gag" evidence="2">
    <location>
        <begin position="53"/>
        <end position="131"/>
    </location>
</feature>
<proteinExistence type="predicted"/>
<dbReference type="InterPro" id="IPR005162">
    <property type="entry name" value="Retrotrans_gag_dom"/>
</dbReference>
<dbReference type="OrthoDB" id="6390032at2759"/>
<sequence>MNDLKELVAIPLREKIPHFSGRLDGILIIDWFKQAKRVAKGGNWSKEQMKRYFPERFLESALSFQENLDDPDNPESVTEYNEWKDLIIKEFKDPSENQISKNELSEIKQKANERVRDFRARLEKLFAKVYNEKLFHSTNEDMTVIRNDILKNAFELGLKGELLPGYEKRVPVNADYPTCVATATEVEKVTAGRKKF</sequence>
<dbReference type="Proteomes" id="UP000000305">
    <property type="component" value="Unassembled WGS sequence"/>
</dbReference>
<dbReference type="AlphaFoldDB" id="E9HZM3"/>
<dbReference type="HOGENOM" id="CLU_1391537_0_0_1"/>
<organism evidence="3 4">
    <name type="scientific">Daphnia pulex</name>
    <name type="common">Water flea</name>
    <dbReference type="NCBI Taxonomy" id="6669"/>
    <lineage>
        <taxon>Eukaryota</taxon>
        <taxon>Metazoa</taxon>
        <taxon>Ecdysozoa</taxon>
        <taxon>Arthropoda</taxon>
        <taxon>Crustacea</taxon>
        <taxon>Branchiopoda</taxon>
        <taxon>Diplostraca</taxon>
        <taxon>Cladocera</taxon>
        <taxon>Anomopoda</taxon>
        <taxon>Daphniidae</taxon>
        <taxon>Daphnia</taxon>
    </lineage>
</organism>
<dbReference type="PANTHER" id="PTHR33223">
    <property type="entry name" value="CCHC-TYPE DOMAIN-CONTAINING PROTEIN"/>
    <property type="match status" value="1"/>
</dbReference>